<keyword evidence="1" id="KW-0812">Transmembrane</keyword>
<protein>
    <submittedName>
        <fullName evidence="2">Uncharacterized protein</fullName>
    </submittedName>
</protein>
<feature type="transmembrane region" description="Helical" evidence="1">
    <location>
        <begin position="42"/>
        <end position="62"/>
    </location>
</feature>
<organism evidence="2 3">
    <name type="scientific">Flavobacterium hercynium</name>
    <dbReference type="NCBI Taxonomy" id="387094"/>
    <lineage>
        <taxon>Bacteria</taxon>
        <taxon>Pseudomonadati</taxon>
        <taxon>Bacteroidota</taxon>
        <taxon>Flavobacteriia</taxon>
        <taxon>Flavobacteriales</taxon>
        <taxon>Flavobacteriaceae</taxon>
        <taxon>Flavobacterium</taxon>
    </lineage>
</organism>
<gene>
    <name evidence="2" type="ORF">B0A66_06315</name>
</gene>
<dbReference type="Proteomes" id="UP000198345">
    <property type="component" value="Unassembled WGS sequence"/>
</dbReference>
<reference evidence="2 3" key="1">
    <citation type="submission" date="2016-11" db="EMBL/GenBank/DDBJ databases">
        <title>Whole genomes of Flavobacteriaceae.</title>
        <authorList>
            <person name="Stine C."/>
            <person name="Li C."/>
            <person name="Tadesse D."/>
        </authorList>
    </citation>
    <scope>NUCLEOTIDE SEQUENCE [LARGE SCALE GENOMIC DNA]</scope>
    <source>
        <strain evidence="2 3">DSM 18292</strain>
    </source>
</reference>
<accession>A0A226HI57</accession>
<feature type="transmembrane region" description="Helical" evidence="1">
    <location>
        <begin position="105"/>
        <end position="126"/>
    </location>
</feature>
<sequence>MRVVYVIFLLFFIQLFLLELFFLELDEYIPKHNGDTDHGMHFLVALFYTFLIFILSILLLFIEYKIERDYKKSMIFLLYINSFLNFYLAAFSQFPLFSNSKRFDIYSQVMILLYFIFELFLTYYIVNIKIYKSEE</sequence>
<keyword evidence="1" id="KW-0472">Membrane</keyword>
<name>A0A226HI57_9FLAO</name>
<proteinExistence type="predicted"/>
<evidence type="ECO:0000313" key="3">
    <source>
        <dbReference type="Proteomes" id="UP000198345"/>
    </source>
</evidence>
<keyword evidence="3" id="KW-1185">Reference proteome</keyword>
<feature type="transmembrane region" description="Helical" evidence="1">
    <location>
        <begin position="74"/>
        <end position="93"/>
    </location>
</feature>
<evidence type="ECO:0000313" key="2">
    <source>
        <dbReference type="EMBL" id="OXA93855.1"/>
    </source>
</evidence>
<dbReference type="EMBL" id="MUGW01000012">
    <property type="protein sequence ID" value="OXA93855.1"/>
    <property type="molecule type" value="Genomic_DNA"/>
</dbReference>
<dbReference type="AlphaFoldDB" id="A0A226HI57"/>
<evidence type="ECO:0000256" key="1">
    <source>
        <dbReference type="SAM" id="Phobius"/>
    </source>
</evidence>
<keyword evidence="1" id="KW-1133">Transmembrane helix</keyword>
<comment type="caution">
    <text evidence="2">The sequence shown here is derived from an EMBL/GenBank/DDBJ whole genome shotgun (WGS) entry which is preliminary data.</text>
</comment>
<feature type="transmembrane region" description="Helical" evidence="1">
    <location>
        <begin position="5"/>
        <end position="22"/>
    </location>
</feature>